<evidence type="ECO:0000313" key="2">
    <source>
        <dbReference type="Proteomes" id="UP000276133"/>
    </source>
</evidence>
<comment type="caution">
    <text evidence="1">The sequence shown here is derived from an EMBL/GenBank/DDBJ whole genome shotgun (WGS) entry which is preliminary data.</text>
</comment>
<proteinExistence type="predicted"/>
<name>A0A3M7QLQ4_BRAPC</name>
<organism evidence="1 2">
    <name type="scientific">Brachionus plicatilis</name>
    <name type="common">Marine rotifer</name>
    <name type="synonym">Brachionus muelleri</name>
    <dbReference type="NCBI Taxonomy" id="10195"/>
    <lineage>
        <taxon>Eukaryota</taxon>
        <taxon>Metazoa</taxon>
        <taxon>Spiralia</taxon>
        <taxon>Gnathifera</taxon>
        <taxon>Rotifera</taxon>
        <taxon>Eurotatoria</taxon>
        <taxon>Monogononta</taxon>
        <taxon>Pseudotrocha</taxon>
        <taxon>Ploima</taxon>
        <taxon>Brachionidae</taxon>
        <taxon>Brachionus</taxon>
    </lineage>
</organism>
<dbReference type="EMBL" id="REGN01005749">
    <property type="protein sequence ID" value="RNA12199.1"/>
    <property type="molecule type" value="Genomic_DNA"/>
</dbReference>
<gene>
    <name evidence="1" type="ORF">BpHYR1_041396</name>
</gene>
<sequence length="147" mass="17298">MNFTLTINTDGKSIFKSSKTSIWPIYLTINQIKKNERFKLANVINAGLWVSKYKPNFHFFLKPIINQLKILENGLGDKILRFFLNHGVFDKPARAAILNTNYHYDRPKRAHDMYVFYVEKAIEENNGPCLLSDLKFYFPIESTREYL</sequence>
<accession>A0A3M7QLQ4</accession>
<keyword evidence="2" id="KW-1185">Reference proteome</keyword>
<dbReference type="AlphaFoldDB" id="A0A3M7QLQ4"/>
<evidence type="ECO:0000313" key="1">
    <source>
        <dbReference type="EMBL" id="RNA12199.1"/>
    </source>
</evidence>
<protein>
    <submittedName>
        <fullName evidence="1">Uncharacterized protein</fullName>
    </submittedName>
</protein>
<dbReference type="Proteomes" id="UP000276133">
    <property type="component" value="Unassembled WGS sequence"/>
</dbReference>
<reference evidence="1 2" key="1">
    <citation type="journal article" date="2018" name="Sci. Rep.">
        <title>Genomic signatures of local adaptation to the degree of environmental predictability in rotifers.</title>
        <authorList>
            <person name="Franch-Gras L."/>
            <person name="Hahn C."/>
            <person name="Garcia-Roger E.M."/>
            <person name="Carmona M.J."/>
            <person name="Serra M."/>
            <person name="Gomez A."/>
        </authorList>
    </citation>
    <scope>NUCLEOTIDE SEQUENCE [LARGE SCALE GENOMIC DNA]</scope>
    <source>
        <strain evidence="1">HYR1</strain>
    </source>
</reference>
<dbReference type="OrthoDB" id="10010998at2759"/>